<dbReference type="InterPro" id="IPR036922">
    <property type="entry name" value="Rieske_2Fe-2S_sf"/>
</dbReference>
<evidence type="ECO:0000313" key="9">
    <source>
        <dbReference type="Proteomes" id="UP000594688"/>
    </source>
</evidence>
<keyword evidence="4" id="KW-0411">Iron-sulfur</keyword>
<dbReference type="Proteomes" id="UP000594688">
    <property type="component" value="Chromosome"/>
</dbReference>
<evidence type="ECO:0000256" key="5">
    <source>
        <dbReference type="ARBA" id="ARBA00034078"/>
    </source>
</evidence>
<comment type="similarity">
    <text evidence="6">Belongs to the bacterial ring-hydroxylating dioxygenase ferredoxin component family.</text>
</comment>
<evidence type="ECO:0000256" key="4">
    <source>
        <dbReference type="ARBA" id="ARBA00023014"/>
    </source>
</evidence>
<dbReference type="GO" id="GO:0051537">
    <property type="term" value="F:2 iron, 2 sulfur cluster binding"/>
    <property type="evidence" value="ECO:0007669"/>
    <property type="project" value="UniProtKB-KW"/>
</dbReference>
<keyword evidence="1" id="KW-0001">2Fe-2S</keyword>
<dbReference type="AlphaFoldDB" id="A0A7T0BZK7"/>
<sequence>MKYVKIFEEGELQPGKSAIIQREGEEIAVFNYKGKYFAMCNKCPHKGAPLGEGRIEEGVLICPNHEWRFDVNTGDCPQNPELRVEVHPVRVHKGIVRLGVPDVDSKAVKGAAVGKEEKKVPSGLKVTIPTIQKPINHDETL</sequence>
<comment type="cofactor">
    <cofactor evidence="5">
        <name>[2Fe-2S] cluster</name>
        <dbReference type="ChEBI" id="CHEBI:190135"/>
    </cofactor>
</comment>
<reference evidence="8 9" key="1">
    <citation type="submission" date="2020-02" db="EMBL/GenBank/DDBJ databases">
        <title>Genomic and physiological characterization of two novel Nitrospinaceae genera.</title>
        <authorList>
            <person name="Mueller A.J."/>
            <person name="Jung M.-Y."/>
            <person name="Strachan C.R."/>
            <person name="Herbold C.W."/>
            <person name="Kirkegaard R.H."/>
            <person name="Daims H."/>
        </authorList>
    </citation>
    <scope>NUCLEOTIDE SEQUENCE [LARGE SCALE GENOMIC DNA]</scope>
    <source>
        <strain evidence="8">EB</strain>
    </source>
</reference>
<dbReference type="GO" id="GO:0046872">
    <property type="term" value="F:metal ion binding"/>
    <property type="evidence" value="ECO:0007669"/>
    <property type="project" value="UniProtKB-KW"/>
</dbReference>
<gene>
    <name evidence="8" type="ORF">G3M70_17455</name>
</gene>
<organism evidence="8 9">
    <name type="scientific">Candidatus Nitronauta litoralis</name>
    <dbReference type="NCBI Taxonomy" id="2705533"/>
    <lineage>
        <taxon>Bacteria</taxon>
        <taxon>Pseudomonadati</taxon>
        <taxon>Nitrospinota/Tectimicrobiota group</taxon>
        <taxon>Nitrospinota</taxon>
        <taxon>Nitrospinia</taxon>
        <taxon>Nitrospinales</taxon>
        <taxon>Nitrospinaceae</taxon>
        <taxon>Candidatus Nitronauta</taxon>
    </lineage>
</organism>
<evidence type="ECO:0000313" key="8">
    <source>
        <dbReference type="EMBL" id="QPJ63864.1"/>
    </source>
</evidence>
<feature type="domain" description="Rieske" evidence="7">
    <location>
        <begin position="4"/>
        <end position="98"/>
    </location>
</feature>
<dbReference type="Gene3D" id="2.102.10.10">
    <property type="entry name" value="Rieske [2Fe-2S] iron-sulphur domain"/>
    <property type="match status" value="1"/>
</dbReference>
<proteinExistence type="inferred from homology"/>
<name>A0A7T0BZK7_9BACT</name>
<dbReference type="InterPro" id="IPR017941">
    <property type="entry name" value="Rieske_2Fe-2S"/>
</dbReference>
<dbReference type="PANTHER" id="PTHR21496">
    <property type="entry name" value="FERREDOXIN-RELATED"/>
    <property type="match status" value="1"/>
</dbReference>
<dbReference type="Pfam" id="PF00355">
    <property type="entry name" value="Rieske"/>
    <property type="match status" value="1"/>
</dbReference>
<keyword evidence="2" id="KW-0479">Metal-binding</keyword>
<dbReference type="SUPFAM" id="SSF50022">
    <property type="entry name" value="ISP domain"/>
    <property type="match status" value="1"/>
</dbReference>
<dbReference type="EMBL" id="CP048685">
    <property type="protein sequence ID" value="QPJ63864.1"/>
    <property type="molecule type" value="Genomic_DNA"/>
</dbReference>
<accession>A0A7T0BZK7</accession>
<evidence type="ECO:0000256" key="3">
    <source>
        <dbReference type="ARBA" id="ARBA00023004"/>
    </source>
</evidence>
<evidence type="ECO:0000256" key="6">
    <source>
        <dbReference type="ARBA" id="ARBA00038001"/>
    </source>
</evidence>
<dbReference type="KEGG" id="nli:G3M70_17455"/>
<protein>
    <submittedName>
        <fullName evidence="8">Rieske (2Fe-2S) protein</fullName>
    </submittedName>
</protein>
<evidence type="ECO:0000256" key="1">
    <source>
        <dbReference type="ARBA" id="ARBA00022714"/>
    </source>
</evidence>
<dbReference type="PANTHER" id="PTHR21496:SF0">
    <property type="entry name" value="RIESKE DOMAIN-CONTAINING PROTEIN"/>
    <property type="match status" value="1"/>
</dbReference>
<keyword evidence="3" id="KW-0408">Iron</keyword>
<evidence type="ECO:0000259" key="7">
    <source>
        <dbReference type="PROSITE" id="PS51296"/>
    </source>
</evidence>
<dbReference type="PROSITE" id="PS51296">
    <property type="entry name" value="RIESKE"/>
    <property type="match status" value="1"/>
</dbReference>
<evidence type="ECO:0000256" key="2">
    <source>
        <dbReference type="ARBA" id="ARBA00022723"/>
    </source>
</evidence>